<dbReference type="EMBL" id="AP022613">
    <property type="protein sequence ID" value="BBZ38151.1"/>
    <property type="molecule type" value="Genomic_DNA"/>
</dbReference>
<dbReference type="RefSeq" id="WP_085232342.1">
    <property type="nucleotide sequence ID" value="NZ_AP022613.1"/>
</dbReference>
<organism evidence="1 2">
    <name type="scientific">Mycobacterium conspicuum</name>
    <dbReference type="NCBI Taxonomy" id="44010"/>
    <lineage>
        <taxon>Bacteria</taxon>
        <taxon>Bacillati</taxon>
        <taxon>Actinomycetota</taxon>
        <taxon>Actinomycetes</taxon>
        <taxon>Mycobacteriales</taxon>
        <taxon>Mycobacteriaceae</taxon>
        <taxon>Mycobacterium</taxon>
    </lineage>
</organism>
<dbReference type="STRING" id="44010.AWC00_09565"/>
<sequence length="492" mass="51989">MTVRIRGLLGVPLILALAMLLAPPAGADDYTDDVVNRFNASTHVVADPTATPPLGNPDQVNRQILTSRWTWSSAPPVWVAAVAPSQTGLTTPDAIHNSILGRNPEFGGVILVIDAKGYHVRAYNVPKAIADNVDPIMGQAARNHRNDPNGATTEFVAKLAQVNATPGARSTTSPVVNQKHTSWTWLWVTLIIVGIAVAVVALFSFAASRNRKRRQDSTSRDQVKQELIYAESGISELDNAVLTNSSVDVSGESLRANSSLHDARKAYEAGDYSAARAHLKVVQSTVAKANRKLFPVNVDAVTAVPATDRRQATVRTTNPQTGEQVTINNNNYSTTQQPGYTNYYPGGYYNGMFFYPGYYPYAFWGPGWGWALTDVLLMDALLDDHWGGSYERGFEAGWDSAYANSDSGFGANYDSPQGDVGFDGGYGQSGGGDVGFGGNDYTGGYDSGGGSVDFGGFGGSDSGGGSFDFGGGGFDSGGGGFDSGSSGGDFGF</sequence>
<keyword evidence="2" id="KW-1185">Reference proteome</keyword>
<dbReference type="Proteomes" id="UP000467385">
    <property type="component" value="Chromosome"/>
</dbReference>
<evidence type="ECO:0000313" key="2">
    <source>
        <dbReference type="Proteomes" id="UP000467385"/>
    </source>
</evidence>
<evidence type="ECO:0000313" key="1">
    <source>
        <dbReference type="EMBL" id="BBZ38151.1"/>
    </source>
</evidence>
<name>A0A1X1THC7_9MYCO</name>
<reference evidence="1 2" key="1">
    <citation type="journal article" date="2019" name="Emerg. Microbes Infect.">
        <title>Comprehensive subspecies identification of 175 nontuberculous mycobacteria species based on 7547 genomic profiles.</title>
        <authorList>
            <person name="Matsumoto Y."/>
            <person name="Kinjo T."/>
            <person name="Motooka D."/>
            <person name="Nabeya D."/>
            <person name="Jung N."/>
            <person name="Uechi K."/>
            <person name="Horii T."/>
            <person name="Iida T."/>
            <person name="Fujita J."/>
            <person name="Nakamura S."/>
        </authorList>
    </citation>
    <scope>NUCLEOTIDE SEQUENCE [LARGE SCALE GENOMIC DNA]</scope>
    <source>
        <strain evidence="1 2">JCM 14738</strain>
    </source>
</reference>
<accession>A0A1X1THC7</accession>
<dbReference type="AlphaFoldDB" id="A0A1X1THC7"/>
<proteinExistence type="predicted"/>
<gene>
    <name evidence="1" type="ORF">MCNS_12140</name>
</gene>
<protein>
    <submittedName>
        <fullName evidence="1">Uncharacterized protein</fullName>
    </submittedName>
</protein>